<dbReference type="Proteomes" id="UP000824083">
    <property type="component" value="Unassembled WGS sequence"/>
</dbReference>
<feature type="transmembrane region" description="Helical" evidence="1">
    <location>
        <begin position="16"/>
        <end position="33"/>
    </location>
</feature>
<dbReference type="CDD" id="cd01127">
    <property type="entry name" value="TrwB_TraG_TraD_VirD4"/>
    <property type="match status" value="2"/>
</dbReference>
<evidence type="ECO:0000256" key="1">
    <source>
        <dbReference type="SAM" id="Phobius"/>
    </source>
</evidence>
<dbReference type="Pfam" id="PF12696">
    <property type="entry name" value="TraG-D_C"/>
    <property type="match status" value="1"/>
</dbReference>
<dbReference type="PANTHER" id="PTHR30121">
    <property type="entry name" value="UNCHARACTERIZED PROTEIN YJGR-RELATED"/>
    <property type="match status" value="1"/>
</dbReference>
<sequence>MKKINEIQDYLGPNRSAYQILLCVAGIIFYAFVAAKYEQFQSVGVAVVLVFTLMMLVKFKPALKHLRFIAQFLRNSVELIPFSEFKKFVNKNLSSGERWLGNCFIWSAEQRQQTELFLNQSWSDYFRKMRNRSLFCSMFFQDVFSSICHPIRFFQNFSVEKQVVSWTPGYPWIHGLSEEQPFYLTSANLAGHTLILGTTGAGKSRFMEQQILQSIFAGECVIVLDPKGDRAMEENMYQACKSLGKENSFIRIHLAHPEISYGIDLLANYSHVGEIASRITDTFEEKDVFVAMGRNVLETLCEGINYLGQKPSFENLQYYYLRRHELAVKALKIFFEKSQTGSKELESLRNLALLKQYSTLKDMYEKSSENPIIERLIALAERDKDHYIKTTTSVFQLLQVLIRTGLRDLLVPASNDGKRLFTDSRKIIQKCSVVYLALDGLSDSYLAACLGRMFLSDLKAVAGARYNFEECPSKVSIFVDEASEFMCEPLLQMLNKSRGANFSLYLATQTIADFVAKSGGSSAQAMRTLANANNIVCFRLNDPETQDFVANRTLVTQILSIEYSHGLTVDSRGFAARSGNLAQRCVSKDARLVPSSLLGALPNLEYFAIVAGGYVMKGRIPIVVPDEQKRGQNE</sequence>
<dbReference type="PANTHER" id="PTHR30121:SF6">
    <property type="entry name" value="SLR6007 PROTEIN"/>
    <property type="match status" value="1"/>
</dbReference>
<proteinExistence type="predicted"/>
<dbReference type="InterPro" id="IPR032689">
    <property type="entry name" value="TraG-D_C"/>
</dbReference>
<protein>
    <submittedName>
        <fullName evidence="4">Conjugative transfer system coupling protein TraD</fullName>
    </submittedName>
</protein>
<evidence type="ECO:0000259" key="2">
    <source>
        <dbReference type="Pfam" id="PF01935"/>
    </source>
</evidence>
<dbReference type="Gene3D" id="3.40.50.300">
    <property type="entry name" value="P-loop containing nucleotide triphosphate hydrolases"/>
    <property type="match status" value="2"/>
</dbReference>
<name>A0A9D1IIL4_9BURK</name>
<dbReference type="InterPro" id="IPR027417">
    <property type="entry name" value="P-loop_NTPase"/>
</dbReference>
<accession>A0A9D1IIL4</accession>
<keyword evidence="1" id="KW-1133">Transmembrane helix</keyword>
<reference evidence="4" key="2">
    <citation type="journal article" date="2021" name="PeerJ">
        <title>Extensive microbial diversity within the chicken gut microbiome revealed by metagenomics and culture.</title>
        <authorList>
            <person name="Gilroy R."/>
            <person name="Ravi A."/>
            <person name="Getino M."/>
            <person name="Pursley I."/>
            <person name="Horton D.L."/>
            <person name="Alikhan N.F."/>
            <person name="Baker D."/>
            <person name="Gharbi K."/>
            <person name="Hall N."/>
            <person name="Watson M."/>
            <person name="Adriaenssens E.M."/>
            <person name="Foster-Nyarko E."/>
            <person name="Jarju S."/>
            <person name="Secka A."/>
            <person name="Antonio M."/>
            <person name="Oren A."/>
            <person name="Chaudhuri R.R."/>
            <person name="La Ragione R."/>
            <person name="Hildebrand F."/>
            <person name="Pallen M.J."/>
        </authorList>
    </citation>
    <scope>NUCLEOTIDE SEQUENCE</scope>
    <source>
        <strain evidence="4">7463</strain>
    </source>
</reference>
<keyword evidence="1" id="KW-0472">Membrane</keyword>
<evidence type="ECO:0000313" key="5">
    <source>
        <dbReference type="Proteomes" id="UP000824083"/>
    </source>
</evidence>
<dbReference type="SUPFAM" id="SSF52540">
    <property type="entry name" value="P-loop containing nucleoside triphosphate hydrolases"/>
    <property type="match status" value="1"/>
</dbReference>
<feature type="domain" description="Helicase HerA central" evidence="2">
    <location>
        <begin position="178"/>
        <end position="232"/>
    </location>
</feature>
<keyword evidence="1" id="KW-0812">Transmembrane</keyword>
<dbReference type="InterPro" id="IPR002789">
    <property type="entry name" value="HerA_central"/>
</dbReference>
<dbReference type="InterPro" id="IPR022458">
    <property type="entry name" value="Conjugative_coupling_TraG/TraD"/>
</dbReference>
<dbReference type="Pfam" id="PF01935">
    <property type="entry name" value="DUF87"/>
    <property type="match status" value="1"/>
</dbReference>
<evidence type="ECO:0000313" key="4">
    <source>
        <dbReference type="EMBL" id="HIU37973.1"/>
    </source>
</evidence>
<gene>
    <name evidence="4" type="primary">traD</name>
    <name evidence="4" type="ORF">IAC56_06865</name>
</gene>
<feature type="transmembrane region" description="Helical" evidence="1">
    <location>
        <begin position="39"/>
        <end position="57"/>
    </location>
</feature>
<dbReference type="EMBL" id="DVMY01000105">
    <property type="protein sequence ID" value="HIU37973.1"/>
    <property type="molecule type" value="Genomic_DNA"/>
</dbReference>
<dbReference type="InterPro" id="IPR051162">
    <property type="entry name" value="T4SS_component"/>
</dbReference>
<comment type="caution">
    <text evidence="4">The sequence shown here is derived from an EMBL/GenBank/DDBJ whole genome shotgun (WGS) entry which is preliminary data.</text>
</comment>
<dbReference type="AlphaFoldDB" id="A0A9D1IIL4"/>
<organism evidence="4 5">
    <name type="scientific">Candidatus Aphodousia faecigallinarum</name>
    <dbReference type="NCBI Taxonomy" id="2840677"/>
    <lineage>
        <taxon>Bacteria</taxon>
        <taxon>Pseudomonadati</taxon>
        <taxon>Pseudomonadota</taxon>
        <taxon>Betaproteobacteria</taxon>
        <taxon>Burkholderiales</taxon>
        <taxon>Sutterellaceae</taxon>
        <taxon>Sutterellaceae incertae sedis</taxon>
        <taxon>Candidatus Aphodousia</taxon>
    </lineage>
</organism>
<feature type="domain" description="TraD/TraG TraM recognition site" evidence="3">
    <location>
        <begin position="475"/>
        <end position="552"/>
    </location>
</feature>
<reference evidence="4" key="1">
    <citation type="submission" date="2020-10" db="EMBL/GenBank/DDBJ databases">
        <authorList>
            <person name="Gilroy R."/>
        </authorList>
    </citation>
    <scope>NUCLEOTIDE SEQUENCE</scope>
    <source>
        <strain evidence="4">7463</strain>
    </source>
</reference>
<evidence type="ECO:0000259" key="3">
    <source>
        <dbReference type="Pfam" id="PF12696"/>
    </source>
</evidence>
<dbReference type="NCBIfam" id="TIGR03743">
    <property type="entry name" value="SXT_TraD"/>
    <property type="match status" value="1"/>
</dbReference>